<protein>
    <submittedName>
        <fullName evidence="1">Uncharacterized protein</fullName>
    </submittedName>
</protein>
<keyword evidence="2" id="KW-1185">Reference proteome</keyword>
<evidence type="ECO:0000313" key="1">
    <source>
        <dbReference type="EMBL" id="KZV91969.1"/>
    </source>
</evidence>
<evidence type="ECO:0000313" key="2">
    <source>
        <dbReference type="Proteomes" id="UP000077266"/>
    </source>
</evidence>
<organism evidence="1 2">
    <name type="scientific">Exidia glandulosa HHB12029</name>
    <dbReference type="NCBI Taxonomy" id="1314781"/>
    <lineage>
        <taxon>Eukaryota</taxon>
        <taxon>Fungi</taxon>
        <taxon>Dikarya</taxon>
        <taxon>Basidiomycota</taxon>
        <taxon>Agaricomycotina</taxon>
        <taxon>Agaricomycetes</taxon>
        <taxon>Auriculariales</taxon>
        <taxon>Exidiaceae</taxon>
        <taxon>Exidia</taxon>
    </lineage>
</organism>
<accession>A0A166AHQ2</accession>
<proteinExistence type="predicted"/>
<dbReference type="InParanoid" id="A0A166AHQ2"/>
<sequence>MSASPSAISLHDGPYDGDDSLSLIWESELASLDSFDSTGSSKPYILRASGPWSRDEFARRVLDLSDRSEDEALAYVMNSFPSAGLGRAKLWLIYMKDTNTKGAPFNAFIMDSFRQVDWYQVILSDAAPELVPELQCLPRMSVEACVLGFEPAIQMSASLQLREAVPSAVAVAPPNPDFTFVNEALGGLYTQAQDVIMAWSRLVREITVFKDHVAALAKSILYRYVVFAPSRVQAAVTFLELIARNQSLGLLLVSLSIQGELPTTDLGRLSFIAALRLMPRLRHLYFHDLELFALLEKQFIDAVGGLKLLESVTLATKCELPEHLLRGVFDILPPLKHLHIDWQMDRPAKTRTPPLENLLLRSADTLVSLTILSRSFDLGGFLDDSRPGTFWPHLKELVVYKISDRFPAYSFPNLEQLHIRDSSSRYHGAESGLDPTAGKLVISDIAVPRGSSPSFRGFPLLP</sequence>
<dbReference type="SUPFAM" id="SSF52047">
    <property type="entry name" value="RNI-like"/>
    <property type="match status" value="1"/>
</dbReference>
<dbReference type="Proteomes" id="UP000077266">
    <property type="component" value="Unassembled WGS sequence"/>
</dbReference>
<reference evidence="1 2" key="1">
    <citation type="journal article" date="2016" name="Mol. Biol. Evol.">
        <title>Comparative Genomics of Early-Diverging Mushroom-Forming Fungi Provides Insights into the Origins of Lignocellulose Decay Capabilities.</title>
        <authorList>
            <person name="Nagy L.G."/>
            <person name="Riley R."/>
            <person name="Tritt A."/>
            <person name="Adam C."/>
            <person name="Daum C."/>
            <person name="Floudas D."/>
            <person name="Sun H."/>
            <person name="Yadav J.S."/>
            <person name="Pangilinan J."/>
            <person name="Larsson K.H."/>
            <person name="Matsuura K."/>
            <person name="Barry K."/>
            <person name="Labutti K."/>
            <person name="Kuo R."/>
            <person name="Ohm R.A."/>
            <person name="Bhattacharya S.S."/>
            <person name="Shirouzu T."/>
            <person name="Yoshinaga Y."/>
            <person name="Martin F.M."/>
            <person name="Grigoriev I.V."/>
            <person name="Hibbett D.S."/>
        </authorList>
    </citation>
    <scope>NUCLEOTIDE SEQUENCE [LARGE SCALE GENOMIC DNA]</scope>
    <source>
        <strain evidence="1 2">HHB12029</strain>
    </source>
</reference>
<dbReference type="AlphaFoldDB" id="A0A166AHQ2"/>
<name>A0A166AHQ2_EXIGL</name>
<dbReference type="EMBL" id="KV426017">
    <property type="protein sequence ID" value="KZV91969.1"/>
    <property type="molecule type" value="Genomic_DNA"/>
</dbReference>
<gene>
    <name evidence="1" type="ORF">EXIGLDRAFT_769469</name>
</gene>